<keyword evidence="2" id="KW-0472">Membrane</keyword>
<dbReference type="InterPro" id="IPR002931">
    <property type="entry name" value="Transglutaminase-like"/>
</dbReference>
<dbReference type="EMBL" id="JACHBS010000001">
    <property type="protein sequence ID" value="MBB5618859.1"/>
    <property type="molecule type" value="Genomic_DNA"/>
</dbReference>
<dbReference type="Pfam" id="PF01841">
    <property type="entry name" value="Transglut_core"/>
    <property type="match status" value="1"/>
</dbReference>
<feature type="domain" description="Transglutaminase-like" evidence="3">
    <location>
        <begin position="496"/>
        <end position="563"/>
    </location>
</feature>
<feature type="transmembrane region" description="Helical" evidence="2">
    <location>
        <begin position="77"/>
        <end position="94"/>
    </location>
</feature>
<dbReference type="InterPro" id="IPR038765">
    <property type="entry name" value="Papain-like_cys_pep_sf"/>
</dbReference>
<keyword evidence="2" id="KW-1133">Transmembrane helix</keyword>
<feature type="transmembrane region" description="Helical" evidence="2">
    <location>
        <begin position="20"/>
        <end position="41"/>
    </location>
</feature>
<feature type="transmembrane region" description="Helical" evidence="2">
    <location>
        <begin position="136"/>
        <end position="156"/>
    </location>
</feature>
<evidence type="ECO:0000313" key="4">
    <source>
        <dbReference type="EMBL" id="MBB5618859.1"/>
    </source>
</evidence>
<dbReference type="PANTHER" id="PTHR42736">
    <property type="entry name" value="PROTEIN-GLUTAMINE GAMMA-GLUTAMYLTRANSFERASE"/>
    <property type="match status" value="1"/>
</dbReference>
<dbReference type="Pfam" id="PF11992">
    <property type="entry name" value="TgpA_N"/>
    <property type="match status" value="1"/>
</dbReference>
<name>A0A840XSE9_9MICO</name>
<evidence type="ECO:0000259" key="3">
    <source>
        <dbReference type="SMART" id="SM00460"/>
    </source>
</evidence>
<proteinExistence type="predicted"/>
<keyword evidence="5" id="KW-1185">Reference proteome</keyword>
<gene>
    <name evidence="4" type="ORF">BJ959_002355</name>
</gene>
<feature type="transmembrane region" description="Helical" evidence="2">
    <location>
        <begin position="225"/>
        <end position="250"/>
    </location>
</feature>
<evidence type="ECO:0000313" key="5">
    <source>
        <dbReference type="Proteomes" id="UP000552883"/>
    </source>
</evidence>
<dbReference type="InterPro" id="IPR052901">
    <property type="entry name" value="Bact_TGase-like"/>
</dbReference>
<feature type="transmembrane region" description="Helical" evidence="2">
    <location>
        <begin position="163"/>
        <end position="179"/>
    </location>
</feature>
<feature type="region of interest" description="Disordered" evidence="1">
    <location>
        <begin position="562"/>
        <end position="596"/>
    </location>
</feature>
<comment type="caution">
    <text evidence="4">The sequence shown here is derived from an EMBL/GenBank/DDBJ whole genome shotgun (WGS) entry which is preliminary data.</text>
</comment>
<accession>A0A840XSE9</accession>
<feature type="transmembrane region" description="Helical" evidence="2">
    <location>
        <begin position="47"/>
        <end position="70"/>
    </location>
</feature>
<dbReference type="PANTHER" id="PTHR42736:SF1">
    <property type="entry name" value="PROTEIN-GLUTAMINE GAMMA-GLUTAMYLTRANSFERASE"/>
    <property type="match status" value="1"/>
</dbReference>
<dbReference type="Gene3D" id="3.10.620.30">
    <property type="match status" value="1"/>
</dbReference>
<dbReference type="SUPFAM" id="SSF54001">
    <property type="entry name" value="Cysteine proteinases"/>
    <property type="match status" value="1"/>
</dbReference>
<feature type="transmembrane region" description="Helical" evidence="2">
    <location>
        <begin position="185"/>
        <end position="204"/>
    </location>
</feature>
<dbReference type="RefSeq" id="WP_153982421.1">
    <property type="nucleotide sequence ID" value="NZ_JACHBS010000001.1"/>
</dbReference>
<dbReference type="OrthoDB" id="3651060at2"/>
<keyword evidence="2" id="KW-0812">Transmembrane</keyword>
<sequence length="770" mass="80663">MSASRRPRPRRTPPVAPPRAITVTATAATALSWAIIAVVLWSIYRDVAFVVLAAVAIPLGIGIALTGVLLRWPSIGMLAAAVAATLVVGVPLAVPGRTVYGVLPEPGGLLDLVAGVALGWRQLITIDLPVGAYQALLVPALVLLLGGPLATLALALRLKRGELAALVPLAGFLLAIALGPETAALPISTTIALATTLLLWQAVWRRHRRAAAVGDAGRADAGRTGARALAAATTLLLVAGAAGAALVAVVPPPGDRTVLRSLVDPPFDPLAQPSPLGAYRASFATEVADLTAVVIAGAPEGSRLRVAALDSYDGTVFAVGSDRVDSPSGSFVRIPTRRDLAAVPGDRVRVEIELRRPSGVWLPTVGELESIAFSGESAADLRDRFVLNATTGTAAFVGGPPTGVRYTVDAVIPTNPATPLSRAVPGAEAVPAITAVPDALREWLDGVTAGIEGEGARLERALTSLREQGYLSHGIAEDEAPSRSGHSLDRLDELFSAPLMIGDAEQFAAAGALLARELGFPSRVIIGFGPLPGAATTTLLESDRTAWVEVATAEGWVAVDVAPQRRELPPTEPDDPVPVSRPQNAVQPPVDDAPPLEELAPPEIEARDDTGLDPFWQAVLAVLRVLGVVLLVAALLAAPFLGIVAAKLHRRRRRRTAADPALRILGGWHDVTDQARDYGVELPVAATRTEAAQAIGRPSALVLARVTDRAVYAPEPPSEHEAERVWEAADALRASLAEGRNRRERWRAAVSMTSLRRYPGRGRTTGGRRR</sequence>
<dbReference type="AlphaFoldDB" id="A0A840XSE9"/>
<dbReference type="Proteomes" id="UP000552883">
    <property type="component" value="Unassembled WGS sequence"/>
</dbReference>
<feature type="transmembrane region" description="Helical" evidence="2">
    <location>
        <begin position="615"/>
        <end position="645"/>
    </location>
</feature>
<evidence type="ECO:0000256" key="1">
    <source>
        <dbReference type="SAM" id="MobiDB-lite"/>
    </source>
</evidence>
<dbReference type="SMART" id="SM00460">
    <property type="entry name" value="TGc"/>
    <property type="match status" value="1"/>
</dbReference>
<evidence type="ECO:0000256" key="2">
    <source>
        <dbReference type="SAM" id="Phobius"/>
    </source>
</evidence>
<organism evidence="4 5">
    <name type="scientific">Microcella frigidaquae</name>
    <dbReference type="NCBI Taxonomy" id="424758"/>
    <lineage>
        <taxon>Bacteria</taxon>
        <taxon>Bacillati</taxon>
        <taxon>Actinomycetota</taxon>
        <taxon>Actinomycetes</taxon>
        <taxon>Micrococcales</taxon>
        <taxon>Microbacteriaceae</taxon>
        <taxon>Microcella</taxon>
    </lineage>
</organism>
<reference evidence="4 5" key="1">
    <citation type="submission" date="2020-08" db="EMBL/GenBank/DDBJ databases">
        <title>Sequencing the genomes of 1000 actinobacteria strains.</title>
        <authorList>
            <person name="Klenk H.-P."/>
        </authorList>
    </citation>
    <scope>NUCLEOTIDE SEQUENCE [LARGE SCALE GENOMIC DNA]</scope>
    <source>
        <strain evidence="4 5">DSM 23889</strain>
    </source>
</reference>
<protein>
    <recommendedName>
        <fullName evidence="3">Transglutaminase-like domain-containing protein</fullName>
    </recommendedName>
</protein>
<dbReference type="InterPro" id="IPR021878">
    <property type="entry name" value="TgpA_N"/>
</dbReference>